<comment type="pathway">
    <text evidence="7">Amino-acid degradation; L-histidine degradation into L-glutamate; N-formimidoyl-L-glutamate from L-histidine: step 3/3.</text>
</comment>
<comment type="cofactor">
    <cofactor evidence="7">
        <name>Zn(2+)</name>
        <dbReference type="ChEBI" id="CHEBI:29105"/>
    </cofactor>
    <cofactor evidence="7">
        <name>Fe(3+)</name>
        <dbReference type="ChEBI" id="CHEBI:29034"/>
    </cofactor>
    <text evidence="7">Binds 1 zinc or iron ion per subunit.</text>
</comment>
<organism evidence="9 10">
    <name type="scientific">Nonlabens xylanidelens</name>
    <dbReference type="NCBI Taxonomy" id="191564"/>
    <lineage>
        <taxon>Bacteria</taxon>
        <taxon>Pseudomonadati</taxon>
        <taxon>Bacteroidota</taxon>
        <taxon>Flavobacteriia</taxon>
        <taxon>Flavobacteriales</taxon>
        <taxon>Flavobacteriaceae</taxon>
        <taxon>Nonlabens</taxon>
    </lineage>
</organism>
<dbReference type="InterPro" id="IPR006680">
    <property type="entry name" value="Amidohydro-rel"/>
</dbReference>
<accession>A0A2S6IEY9</accession>
<dbReference type="FunFam" id="3.20.20.140:FF:000007">
    <property type="entry name" value="Imidazolonepropionase"/>
    <property type="match status" value="1"/>
</dbReference>
<keyword evidence="4 7" id="KW-0369">Histidine metabolism</keyword>
<sequence>MSILFTNIKELLQVREHTNEPLRGKEMDDLPSIKNAYLWLEDGLIKDYGSMDDFLPHPAEEVYDCTDKIITPGYVDSHTHLVFAATREREFEDRIHGLTYEEIAARGGGILNSAASLEKMTEDELYEQARLRLDNVVAQGTTAIEIKSGYGLSVESELKILRVISRLKKSGTSNNCIIPIKATFLGAHAFPVKYKENREGYIKLIIEEMLPKIAEEQLADYVDVFCEKNYFTVDEMLRIIEAGSAYGLKSKVHVNQFTSLGAIDAAVKAGAVSVDHLEVMGNEDFTALSGAKTIATALPSCSFFLGLDYAPVNEMIDQNVAVSLASDYNPGSTPSGNLNFVFSLACIKMRMTPQRAFNALTVNAAHALEVHDELGSITIGKRANLMVFKNIDGIAALPYNFGQVIIDQVVVDGEFI</sequence>
<feature type="domain" description="Amidohydrolase-related" evidence="8">
    <location>
        <begin position="69"/>
        <end position="414"/>
    </location>
</feature>
<feature type="binding site" evidence="7">
    <location>
        <position position="78"/>
    </location>
    <ligand>
        <name>Zn(2+)</name>
        <dbReference type="ChEBI" id="CHEBI:29105"/>
    </ligand>
</feature>
<comment type="catalytic activity">
    <reaction evidence="7">
        <text>4-imidazolone-5-propanoate + H2O = N-formimidoyl-L-glutamate</text>
        <dbReference type="Rhea" id="RHEA:23660"/>
        <dbReference type="ChEBI" id="CHEBI:15377"/>
        <dbReference type="ChEBI" id="CHEBI:58928"/>
        <dbReference type="ChEBI" id="CHEBI:77893"/>
        <dbReference type="EC" id="3.5.2.7"/>
    </reaction>
</comment>
<dbReference type="GO" id="GO:0005737">
    <property type="term" value="C:cytoplasm"/>
    <property type="evidence" value="ECO:0007669"/>
    <property type="project" value="UniProtKB-SubCell"/>
</dbReference>
<keyword evidence="3 7" id="KW-0378">Hydrolase</keyword>
<dbReference type="Pfam" id="PF01979">
    <property type="entry name" value="Amidohydro_1"/>
    <property type="match status" value="1"/>
</dbReference>
<dbReference type="Gene3D" id="3.20.20.140">
    <property type="entry name" value="Metal-dependent hydrolases"/>
    <property type="match status" value="1"/>
</dbReference>
<dbReference type="GO" id="GO:0008270">
    <property type="term" value="F:zinc ion binding"/>
    <property type="evidence" value="ECO:0007669"/>
    <property type="project" value="UniProtKB-UniRule"/>
</dbReference>
<dbReference type="EMBL" id="PTJE01000009">
    <property type="protein sequence ID" value="PPK92763.1"/>
    <property type="molecule type" value="Genomic_DNA"/>
</dbReference>
<dbReference type="Gene3D" id="2.30.40.10">
    <property type="entry name" value="Urease, subunit C, domain 1"/>
    <property type="match status" value="1"/>
</dbReference>
<feature type="binding site" evidence="7">
    <location>
        <position position="327"/>
    </location>
    <ligand>
        <name>Zn(2+)</name>
        <dbReference type="ChEBI" id="CHEBI:29105"/>
    </ligand>
</feature>
<feature type="binding site" evidence="7">
    <location>
        <position position="253"/>
    </location>
    <ligand>
        <name>Zn(2+)</name>
        <dbReference type="ChEBI" id="CHEBI:29105"/>
    </ligand>
</feature>
<evidence type="ECO:0000313" key="10">
    <source>
        <dbReference type="Proteomes" id="UP000239002"/>
    </source>
</evidence>
<comment type="similarity">
    <text evidence="7">Belongs to the metallo-dependent hydrolases superfamily. HutI family.</text>
</comment>
<dbReference type="SUPFAM" id="SSF51556">
    <property type="entry name" value="Metallo-dependent hydrolases"/>
    <property type="match status" value="1"/>
</dbReference>
<evidence type="ECO:0000256" key="5">
    <source>
        <dbReference type="ARBA" id="ARBA00022833"/>
    </source>
</evidence>
<keyword evidence="10" id="KW-1185">Reference proteome</keyword>
<evidence type="ECO:0000256" key="6">
    <source>
        <dbReference type="ARBA" id="ARBA00023004"/>
    </source>
</evidence>
<protein>
    <recommendedName>
        <fullName evidence="1 7">Imidazolonepropionase</fullName>
        <ecNumber evidence="1 7">3.5.2.7</ecNumber>
    </recommendedName>
    <alternativeName>
        <fullName evidence="7">Imidazolone-5-propionate hydrolase</fullName>
    </alternativeName>
</protein>
<keyword evidence="7" id="KW-0963">Cytoplasm</keyword>
<dbReference type="GO" id="GO:0050480">
    <property type="term" value="F:imidazolonepropionase activity"/>
    <property type="evidence" value="ECO:0007669"/>
    <property type="project" value="UniProtKB-UniRule"/>
</dbReference>
<dbReference type="GO" id="GO:0019557">
    <property type="term" value="P:L-histidine catabolic process to glutamate and formate"/>
    <property type="evidence" value="ECO:0007669"/>
    <property type="project" value="UniProtKB-UniPathway"/>
</dbReference>
<evidence type="ECO:0000256" key="4">
    <source>
        <dbReference type="ARBA" id="ARBA00022808"/>
    </source>
</evidence>
<dbReference type="GO" id="GO:0005506">
    <property type="term" value="F:iron ion binding"/>
    <property type="evidence" value="ECO:0007669"/>
    <property type="project" value="UniProtKB-UniRule"/>
</dbReference>
<feature type="binding site" evidence="7">
    <location>
        <position position="80"/>
    </location>
    <ligand>
        <name>Zn(2+)</name>
        <dbReference type="ChEBI" id="CHEBI:29105"/>
    </ligand>
</feature>
<feature type="binding site" evidence="7">
    <location>
        <position position="332"/>
    </location>
    <ligand>
        <name>4-imidazolone-5-propanoate</name>
        <dbReference type="ChEBI" id="CHEBI:77893"/>
    </ligand>
</feature>
<keyword evidence="5 7" id="KW-0862">Zinc</keyword>
<dbReference type="RefSeq" id="WP_104516652.1">
    <property type="nucleotide sequence ID" value="NZ_MQVW01000014.1"/>
</dbReference>
<feature type="binding site" evidence="7">
    <location>
        <position position="150"/>
    </location>
    <ligand>
        <name>N-formimidoyl-L-glutamate</name>
        <dbReference type="ChEBI" id="CHEBI:58928"/>
    </ligand>
</feature>
<dbReference type="InterPro" id="IPR011059">
    <property type="entry name" value="Metal-dep_hydrolase_composite"/>
</dbReference>
<reference evidence="9 10" key="1">
    <citation type="submission" date="2018-02" db="EMBL/GenBank/DDBJ databases">
        <title>Genomic Encyclopedia of Archaeal and Bacterial Type Strains, Phase II (KMG-II): from individual species to whole genera.</title>
        <authorList>
            <person name="Goeker M."/>
        </authorList>
    </citation>
    <scope>NUCLEOTIDE SEQUENCE [LARGE SCALE GENOMIC DNA]</scope>
    <source>
        <strain evidence="9 10">DSM 16809</strain>
    </source>
</reference>
<feature type="binding site" evidence="7">
    <location>
        <position position="253"/>
    </location>
    <ligand>
        <name>Fe(3+)</name>
        <dbReference type="ChEBI" id="CHEBI:29034"/>
    </ligand>
</feature>
<feature type="binding site" evidence="7">
    <location>
        <position position="331"/>
    </location>
    <ligand>
        <name>N-formimidoyl-L-glutamate</name>
        <dbReference type="ChEBI" id="CHEBI:58928"/>
    </ligand>
</feature>
<feature type="binding site" evidence="7">
    <location>
        <position position="327"/>
    </location>
    <ligand>
        <name>Fe(3+)</name>
        <dbReference type="ChEBI" id="CHEBI:29034"/>
    </ligand>
</feature>
<dbReference type="AlphaFoldDB" id="A0A2S6IEY9"/>
<evidence type="ECO:0000256" key="2">
    <source>
        <dbReference type="ARBA" id="ARBA00022723"/>
    </source>
</evidence>
<gene>
    <name evidence="7" type="primary">hutI</name>
    <name evidence="9" type="ORF">LY01_02848</name>
</gene>
<evidence type="ECO:0000256" key="1">
    <source>
        <dbReference type="ARBA" id="ARBA00012864"/>
    </source>
</evidence>
<keyword evidence="2 7" id="KW-0479">Metal-binding</keyword>
<comment type="function">
    <text evidence="7">Catalyzes the hydrolytic cleavage of the carbon-nitrogen bond in imidazolone-5-propanoate to yield N-formimidoyl-L-glutamate. It is the third step in the universal histidine degradation pathway.</text>
</comment>
<feature type="binding site" evidence="7">
    <location>
        <position position="256"/>
    </location>
    <ligand>
        <name>4-imidazolone-5-propanoate</name>
        <dbReference type="ChEBI" id="CHEBI:77893"/>
    </ligand>
</feature>
<evidence type="ECO:0000256" key="3">
    <source>
        <dbReference type="ARBA" id="ARBA00022801"/>
    </source>
</evidence>
<dbReference type="OrthoDB" id="9776455at2"/>
<feature type="binding site" evidence="7">
    <location>
        <position position="87"/>
    </location>
    <ligand>
        <name>4-imidazolone-5-propanoate</name>
        <dbReference type="ChEBI" id="CHEBI:77893"/>
    </ligand>
</feature>
<feature type="binding site" evidence="7">
    <location>
        <position position="80"/>
    </location>
    <ligand>
        <name>Fe(3+)</name>
        <dbReference type="ChEBI" id="CHEBI:29034"/>
    </ligand>
</feature>
<dbReference type="InterPro" id="IPR032466">
    <property type="entry name" value="Metal_Hydrolase"/>
</dbReference>
<feature type="binding site" evidence="7">
    <location>
        <position position="188"/>
    </location>
    <ligand>
        <name>4-imidazolone-5-propanoate</name>
        <dbReference type="ChEBI" id="CHEBI:77893"/>
    </ligand>
</feature>
<comment type="caution">
    <text evidence="9">The sequence shown here is derived from an EMBL/GenBank/DDBJ whole genome shotgun (WGS) entry which is preliminary data.</text>
</comment>
<comment type="subcellular location">
    <subcellularLocation>
        <location evidence="7">Cytoplasm</location>
    </subcellularLocation>
</comment>
<evidence type="ECO:0000313" key="9">
    <source>
        <dbReference type="EMBL" id="PPK92763.1"/>
    </source>
</evidence>
<dbReference type="InterPro" id="IPR005920">
    <property type="entry name" value="HutI"/>
</dbReference>
<dbReference type="UniPathway" id="UPA00379">
    <property type="reaction ID" value="UER00551"/>
</dbReference>
<evidence type="ECO:0000259" key="8">
    <source>
        <dbReference type="Pfam" id="PF01979"/>
    </source>
</evidence>
<proteinExistence type="inferred from homology"/>
<dbReference type="NCBIfam" id="TIGR01224">
    <property type="entry name" value="hutI"/>
    <property type="match status" value="1"/>
</dbReference>
<dbReference type="EC" id="3.5.2.7" evidence="1 7"/>
<dbReference type="PANTHER" id="PTHR42752">
    <property type="entry name" value="IMIDAZOLONEPROPIONASE"/>
    <property type="match status" value="1"/>
</dbReference>
<feature type="binding site" evidence="7">
    <location>
        <position position="150"/>
    </location>
    <ligand>
        <name>4-imidazolone-5-propanoate</name>
        <dbReference type="ChEBI" id="CHEBI:77893"/>
    </ligand>
</feature>
<feature type="binding site" evidence="7">
    <location>
        <position position="329"/>
    </location>
    <ligand>
        <name>N-formimidoyl-L-glutamate</name>
        <dbReference type="ChEBI" id="CHEBI:58928"/>
    </ligand>
</feature>
<dbReference type="Proteomes" id="UP000239002">
    <property type="component" value="Unassembled WGS sequence"/>
</dbReference>
<evidence type="ECO:0000256" key="7">
    <source>
        <dbReference type="HAMAP-Rule" id="MF_00372"/>
    </source>
</evidence>
<dbReference type="GO" id="GO:0019556">
    <property type="term" value="P:L-histidine catabolic process to glutamate and formamide"/>
    <property type="evidence" value="ECO:0007669"/>
    <property type="project" value="UniProtKB-UniRule"/>
</dbReference>
<name>A0A2S6IEY9_9FLAO</name>
<dbReference type="SUPFAM" id="SSF51338">
    <property type="entry name" value="Composite domain of metallo-dependent hydrolases"/>
    <property type="match status" value="1"/>
</dbReference>
<feature type="binding site" evidence="7">
    <location>
        <position position="78"/>
    </location>
    <ligand>
        <name>Fe(3+)</name>
        <dbReference type="ChEBI" id="CHEBI:29034"/>
    </ligand>
</feature>
<dbReference type="PANTHER" id="PTHR42752:SF1">
    <property type="entry name" value="IMIDAZOLONEPROPIONASE-RELATED"/>
    <property type="match status" value="1"/>
</dbReference>
<keyword evidence="6 7" id="KW-0408">Iron</keyword>
<dbReference type="HAMAP" id="MF_00372">
    <property type="entry name" value="HutI"/>
    <property type="match status" value="1"/>
</dbReference>